<protein>
    <submittedName>
        <fullName evidence="2">Uncharacterized protein</fullName>
    </submittedName>
</protein>
<evidence type="ECO:0000313" key="2">
    <source>
        <dbReference type="EMBL" id="UJO22445.1"/>
    </source>
</evidence>
<evidence type="ECO:0000313" key="3">
    <source>
        <dbReference type="Proteomes" id="UP000756132"/>
    </source>
</evidence>
<keyword evidence="1" id="KW-0472">Membrane</keyword>
<evidence type="ECO:0000256" key="1">
    <source>
        <dbReference type="SAM" id="Phobius"/>
    </source>
</evidence>
<sequence>MSARSLSDQLAEQRYITQGVQRILAQLQATSDPVPPSTARTQNFTDATPEQPQFFLMPREIRDEIYHLAFNQDRRMFKVTSLAYLMQRIREERRRYQLRVPHSMSNSTTRTIAARMTPDTVPGCPLERMRVCKQFFDEAASAWLRSHTIICGDNLESIEAFMRSSAVRAHLTGLAYRAGGNFLIPEISPVFKHLSNLRTFSLLIGDYCFDDVKCRLCWFHDLQPRDFEQVTFPVEILNIETLEKIKLEPKVSELAITQQEQNKWKHNVAAFEIFLNAELKTRAILRGSQGHPRIQAVKPANSISEEKKAKREASSRQISWHRYLWYPVNLCLGAIVLVFLVVISVPWFLLAAKLLSSIHG</sequence>
<gene>
    <name evidence="2" type="ORF">CLAFUR5_11769</name>
</gene>
<proteinExistence type="predicted"/>
<organism evidence="2 3">
    <name type="scientific">Passalora fulva</name>
    <name type="common">Tomato leaf mold</name>
    <name type="synonym">Cladosporium fulvum</name>
    <dbReference type="NCBI Taxonomy" id="5499"/>
    <lineage>
        <taxon>Eukaryota</taxon>
        <taxon>Fungi</taxon>
        <taxon>Dikarya</taxon>
        <taxon>Ascomycota</taxon>
        <taxon>Pezizomycotina</taxon>
        <taxon>Dothideomycetes</taxon>
        <taxon>Dothideomycetidae</taxon>
        <taxon>Mycosphaerellales</taxon>
        <taxon>Mycosphaerellaceae</taxon>
        <taxon>Fulvia</taxon>
    </lineage>
</organism>
<feature type="transmembrane region" description="Helical" evidence="1">
    <location>
        <begin position="324"/>
        <end position="350"/>
    </location>
</feature>
<dbReference type="Proteomes" id="UP000756132">
    <property type="component" value="Chromosome 10"/>
</dbReference>
<keyword evidence="3" id="KW-1185">Reference proteome</keyword>
<dbReference type="EMBL" id="CP090172">
    <property type="protein sequence ID" value="UJO22445.1"/>
    <property type="molecule type" value="Genomic_DNA"/>
</dbReference>
<dbReference type="KEGG" id="ffu:CLAFUR5_11769"/>
<dbReference type="AlphaFoldDB" id="A0A9Q8PHD3"/>
<accession>A0A9Q8PHD3</accession>
<keyword evidence="1" id="KW-1133">Transmembrane helix</keyword>
<name>A0A9Q8PHD3_PASFU</name>
<reference evidence="2" key="1">
    <citation type="submission" date="2021-12" db="EMBL/GenBank/DDBJ databases">
        <authorList>
            <person name="Zaccaron A."/>
            <person name="Stergiopoulos I."/>
        </authorList>
    </citation>
    <scope>NUCLEOTIDE SEQUENCE</scope>
    <source>
        <strain evidence="2">Race5_Kim</strain>
    </source>
</reference>
<dbReference type="RefSeq" id="XP_047766811.1">
    <property type="nucleotide sequence ID" value="XM_047910917.1"/>
</dbReference>
<dbReference type="GeneID" id="71991647"/>
<keyword evidence="1" id="KW-0812">Transmembrane</keyword>
<reference evidence="2" key="2">
    <citation type="journal article" date="2022" name="Microb. Genom.">
        <title>A chromosome-scale genome assembly of the tomato pathogen Cladosporium fulvum reveals a compartmentalized genome architecture and the presence of a dispensable chromosome.</title>
        <authorList>
            <person name="Zaccaron A.Z."/>
            <person name="Chen L.H."/>
            <person name="Samaras A."/>
            <person name="Stergiopoulos I."/>
        </authorList>
    </citation>
    <scope>NUCLEOTIDE SEQUENCE</scope>
    <source>
        <strain evidence="2">Race5_Kim</strain>
    </source>
</reference>